<dbReference type="EMBL" id="NCUD01000047">
    <property type="protein sequence ID" value="ORO38533.1"/>
    <property type="molecule type" value="Genomic_DNA"/>
</dbReference>
<dbReference type="CDD" id="cd00761">
    <property type="entry name" value="Glyco_tranf_GTA_type"/>
    <property type="match status" value="1"/>
</dbReference>
<organism evidence="1 2">
    <name type="scientific">Streptococcus oralis subsp. tigurinus</name>
    <dbReference type="NCBI Taxonomy" id="1077464"/>
    <lineage>
        <taxon>Bacteria</taxon>
        <taxon>Bacillati</taxon>
        <taxon>Bacillota</taxon>
        <taxon>Bacilli</taxon>
        <taxon>Lactobacillales</taxon>
        <taxon>Streptococcaceae</taxon>
        <taxon>Streptococcus</taxon>
    </lineage>
</organism>
<gene>
    <name evidence="1" type="ORF">B7728_09090</name>
</gene>
<reference evidence="1 2" key="1">
    <citation type="journal article" date="2016" name="Eur. J. Clin. Microbiol. Infect. Dis.">
        <title>Whole genome sequencing as a tool for phylogenetic analysis of clinical strains of Mitis group streptococci.</title>
        <authorList>
            <person name="Rasmussen L.H."/>
            <person name="Dargis R."/>
            <person name="Hojholt K."/>
            <person name="Christensen J.J."/>
            <person name="Skovgaard O."/>
            <person name="Justesen U.S."/>
            <person name="Rosenvinge F.S."/>
            <person name="Moser C."/>
            <person name="Lukjancenko O."/>
            <person name="Rasmussen S."/>
            <person name="Nielsen X.C."/>
        </authorList>
    </citation>
    <scope>NUCLEOTIDE SEQUENCE [LARGE SCALE GENOMIC DNA]</scope>
    <source>
        <strain evidence="1 2">OD_339823_10</strain>
    </source>
</reference>
<dbReference type="InterPro" id="IPR029044">
    <property type="entry name" value="Nucleotide-diphossugar_trans"/>
</dbReference>
<protein>
    <recommendedName>
        <fullName evidence="3">Family 2 glycosyl transferase</fullName>
    </recommendedName>
</protein>
<evidence type="ECO:0000313" key="1">
    <source>
        <dbReference type="EMBL" id="ORO38533.1"/>
    </source>
</evidence>
<evidence type="ECO:0000313" key="2">
    <source>
        <dbReference type="Proteomes" id="UP000193633"/>
    </source>
</evidence>
<accession>A0A1X1FW08</accession>
<dbReference type="SUPFAM" id="SSF53448">
    <property type="entry name" value="Nucleotide-diphospho-sugar transferases"/>
    <property type="match status" value="1"/>
</dbReference>
<sequence length="249" mass="28440">MKERELEMISLICVSNNYDKLNTILKSSLSRQKDVKYELIIVDSNKYGFNSAAEALNFGGKQAKGDYLFFVHQDISFQDDFELAKLESYCRNFIFGVAGVAGVKNIEGKVVSFSNIFHGDPKTKAASKSISTPVEVDAIDECLIIIPKKVFSTNQFSIIGPTWHLYGTDYALQMKLINLPVLVFPSELWHVSDGKSLNLNYFDAIQWLLKKYSKNYSVIYTFFGVWPSNPILLKFKCLYRKLRFYIKGV</sequence>
<name>A0A1X1FW08_STROR</name>
<dbReference type="AlphaFoldDB" id="A0A1X1FW08"/>
<comment type="caution">
    <text evidence="1">The sequence shown here is derived from an EMBL/GenBank/DDBJ whole genome shotgun (WGS) entry which is preliminary data.</text>
</comment>
<dbReference type="RefSeq" id="WP_068981962.1">
    <property type="nucleotide sequence ID" value="NZ_NCUD01000047.1"/>
</dbReference>
<proteinExistence type="predicted"/>
<dbReference type="Gene3D" id="3.90.550.10">
    <property type="entry name" value="Spore Coat Polysaccharide Biosynthesis Protein SpsA, Chain A"/>
    <property type="match status" value="1"/>
</dbReference>
<dbReference type="Proteomes" id="UP000193633">
    <property type="component" value="Unassembled WGS sequence"/>
</dbReference>
<evidence type="ECO:0008006" key="3">
    <source>
        <dbReference type="Google" id="ProtNLM"/>
    </source>
</evidence>